<evidence type="ECO:0000313" key="2">
    <source>
        <dbReference type="EMBL" id="KAF2820243.1"/>
    </source>
</evidence>
<dbReference type="AlphaFoldDB" id="A0A6A6ZHM6"/>
<feature type="compositionally biased region" description="Low complexity" evidence="1">
    <location>
        <begin position="602"/>
        <end position="620"/>
    </location>
</feature>
<feature type="region of interest" description="Disordered" evidence="1">
    <location>
        <begin position="744"/>
        <end position="822"/>
    </location>
</feature>
<dbReference type="EMBL" id="MU006241">
    <property type="protein sequence ID" value="KAF2820243.1"/>
    <property type="molecule type" value="Genomic_DNA"/>
</dbReference>
<sequence length="1148" mass="123502">MSSIPPVGDGEVPRVKFMLPTHSKIPQLPVSSRASSQGRQSPHSVSASGSPSRTPAASLPPLPVMSTHTSSKVPQLPVSSRASSQGRHSPHPVSASGSPSRTSAASPPPRPVMSTHTSSKIPKAPQSPSKAPLLKSHKSTPGHVGMRAARSSLPKTLVRGRPQTPTINSPTPLRPISCPLANYDKPLPSPPIAQVVDPNSPPKAQRTLVDAEAGSPSEEQWPILRPEPVSRGPEDLTTNVTVDQQPQPCHVVVTEQSISRVNTNTLKDTNILPSTALDVSQPTVIQTRDENVPIHDARVLGANGPRRFSSRNPYGNGHHAVSSTDNAAVHIPVDRNETRAMSLLIPPRSSSHRISQPMFGRPQPELPIRPVSASMGKSKMRSVDWPLSSPQSEKTAHVGSSKSSSEEQTVSVIQSVAQVPEQQATGASLELEAEMSDRQSELSTPQRHSCSPNHSLATRSPEGLSEDPESEAGISIFQALVLPASVQTGVGHSQSSMSLPREALVSQHPWLYNPESTYWSRTLSWQDEKPFQGPTLRIHRDADAFLLDNGVAPPEEPEEPKQPPGRVSLSRSIGALTKRISKQTMSSSPSTAELPTHTPSRISTSVNTTSPVVTSPISPIRSMKPARQPSATYTPRRTLSGSRRWSQSRRTSKERAQLAVAGSPVTETTKGRISVSPVEVVETEEVCITVEMSRRSTYSGQELEEEYTPEPVRSTPGKKARRVLGIGREVPNWMKPTLSSARARKEYKLGSTSGQARLSNREFPGADPSTSVGESSPSLRPAASRAGPSKLRTSTIATPASDSSRVESVSCATQTPSGWARSCSPAALDSYATTQPPVEAEGVSKKSSNLRLKAKRSFRNLFPKNDTKAASTSRLPQSISKPTEQRRASIANSGKTLAKRLSKNFSRTYLPSKAPEAPEFEMQNLKALVKRDASLAGFEAAAPTKAPDVPEIELQNLNALIKRQSSVAVVEVVTPTKTSDVHEVELQKLEALIKRNATVVTSEAASPAAAPEPPTTPCPALVAAPPIAAPAPAPVPNIDMAMLIRDLISGVTGTNNPSPDNVHLLRLAEVLMNISEHSCKSQTSAEKVRKHTRDVELLRHRTAIDLERLGQLLDHEVEDEEDKELVEDVKAMKKRLEDAIGFEVGEKE</sequence>
<feature type="region of interest" description="Disordered" evidence="1">
    <location>
        <begin position="548"/>
        <end position="665"/>
    </location>
</feature>
<feature type="compositionally biased region" description="Low complexity" evidence="1">
    <location>
        <begin position="41"/>
        <end position="52"/>
    </location>
</feature>
<feature type="region of interest" description="Disordered" evidence="1">
    <location>
        <begin position="862"/>
        <end position="894"/>
    </location>
</feature>
<gene>
    <name evidence="2" type="ORF">CC86DRAFT_459754</name>
</gene>
<feature type="region of interest" description="Disordered" evidence="1">
    <location>
        <begin position="434"/>
        <end position="470"/>
    </location>
</feature>
<feature type="region of interest" description="Disordered" evidence="1">
    <location>
        <begin position="348"/>
        <end position="411"/>
    </location>
</feature>
<feature type="region of interest" description="Disordered" evidence="1">
    <location>
        <begin position="699"/>
        <end position="720"/>
    </location>
</feature>
<proteinExistence type="predicted"/>
<evidence type="ECO:0000256" key="1">
    <source>
        <dbReference type="SAM" id="MobiDB-lite"/>
    </source>
</evidence>
<feature type="compositionally biased region" description="Polar residues" evidence="1">
    <location>
        <begin position="582"/>
        <end position="601"/>
    </location>
</feature>
<organism evidence="2 3">
    <name type="scientific">Ophiobolus disseminans</name>
    <dbReference type="NCBI Taxonomy" id="1469910"/>
    <lineage>
        <taxon>Eukaryota</taxon>
        <taxon>Fungi</taxon>
        <taxon>Dikarya</taxon>
        <taxon>Ascomycota</taxon>
        <taxon>Pezizomycotina</taxon>
        <taxon>Dothideomycetes</taxon>
        <taxon>Pleosporomycetidae</taxon>
        <taxon>Pleosporales</taxon>
        <taxon>Pleosporineae</taxon>
        <taxon>Phaeosphaeriaceae</taxon>
        <taxon>Ophiobolus</taxon>
    </lineage>
</organism>
<evidence type="ECO:0000313" key="3">
    <source>
        <dbReference type="Proteomes" id="UP000799424"/>
    </source>
</evidence>
<accession>A0A6A6ZHM6</accession>
<reference evidence="2" key="1">
    <citation type="journal article" date="2020" name="Stud. Mycol.">
        <title>101 Dothideomycetes genomes: a test case for predicting lifestyles and emergence of pathogens.</title>
        <authorList>
            <person name="Haridas S."/>
            <person name="Albert R."/>
            <person name="Binder M."/>
            <person name="Bloem J."/>
            <person name="Labutti K."/>
            <person name="Salamov A."/>
            <person name="Andreopoulos B."/>
            <person name="Baker S."/>
            <person name="Barry K."/>
            <person name="Bills G."/>
            <person name="Bluhm B."/>
            <person name="Cannon C."/>
            <person name="Castanera R."/>
            <person name="Culley D."/>
            <person name="Daum C."/>
            <person name="Ezra D."/>
            <person name="Gonzalez J."/>
            <person name="Henrissat B."/>
            <person name="Kuo A."/>
            <person name="Liang C."/>
            <person name="Lipzen A."/>
            <person name="Lutzoni F."/>
            <person name="Magnuson J."/>
            <person name="Mondo S."/>
            <person name="Nolan M."/>
            <person name="Ohm R."/>
            <person name="Pangilinan J."/>
            <person name="Park H.-J."/>
            <person name="Ramirez L."/>
            <person name="Alfaro M."/>
            <person name="Sun H."/>
            <person name="Tritt A."/>
            <person name="Yoshinaga Y."/>
            <person name="Zwiers L.-H."/>
            <person name="Turgeon B."/>
            <person name="Goodwin S."/>
            <person name="Spatafora J."/>
            <person name="Crous P."/>
            <person name="Grigoriev I."/>
        </authorList>
    </citation>
    <scope>NUCLEOTIDE SEQUENCE</scope>
    <source>
        <strain evidence="2">CBS 113818</strain>
    </source>
</reference>
<feature type="compositionally biased region" description="Polar residues" evidence="1">
    <location>
        <begin position="66"/>
        <end position="87"/>
    </location>
</feature>
<name>A0A6A6ZHM6_9PLEO</name>
<feature type="compositionally biased region" description="Polar residues" evidence="1">
    <location>
        <begin position="868"/>
        <end position="882"/>
    </location>
</feature>
<dbReference type="OrthoDB" id="5407305at2759"/>
<feature type="compositionally biased region" description="Low complexity" evidence="1">
    <location>
        <begin position="775"/>
        <end position="789"/>
    </location>
</feature>
<feature type="compositionally biased region" description="Polar residues" evidence="1">
    <location>
        <begin position="791"/>
        <end position="817"/>
    </location>
</feature>
<feature type="compositionally biased region" description="Low complexity" evidence="1">
    <location>
        <begin position="92"/>
        <end position="105"/>
    </location>
</feature>
<keyword evidence="3" id="KW-1185">Reference proteome</keyword>
<protein>
    <submittedName>
        <fullName evidence="2">Uncharacterized protein</fullName>
    </submittedName>
</protein>
<dbReference type="Proteomes" id="UP000799424">
    <property type="component" value="Unassembled WGS sequence"/>
</dbReference>
<feature type="region of interest" description="Disordered" evidence="1">
    <location>
        <begin position="1"/>
        <end position="176"/>
    </location>
</feature>
<feature type="compositionally biased region" description="Polar residues" evidence="1">
    <location>
        <begin position="629"/>
        <end position="645"/>
    </location>
</feature>
<feature type="compositionally biased region" description="Polar residues" evidence="1">
    <location>
        <begin position="29"/>
        <end position="40"/>
    </location>
</feature>
<feature type="compositionally biased region" description="Polar residues" evidence="1">
    <location>
        <begin position="441"/>
        <end position="458"/>
    </location>
</feature>